<sequence>MTNLGKPIIIYDVMENVGKSYPLAFTPVNILADFHVSSVRPMNRNIFTDDEYLRSSVTDRPDPSINCQNNDFPEEESESTMMQLDVSVSNSVSSPAEFSEPLISNSISCVMPEQVRPFPKAKPCTSKRGGQKPGRCRILLDTSEKKEIEEQHAIRMAERKLVKKISFSD</sequence>
<protein>
    <submittedName>
        <fullName evidence="1">Uncharacterized protein</fullName>
    </submittedName>
</protein>
<keyword evidence="2" id="KW-1185">Reference proteome</keyword>
<comment type="caution">
    <text evidence="1">The sequence shown here is derived from an EMBL/GenBank/DDBJ whole genome shotgun (WGS) entry which is preliminary data.</text>
</comment>
<accession>A0A4Y2HV57</accession>
<organism evidence="1 2">
    <name type="scientific">Araneus ventricosus</name>
    <name type="common">Orbweaver spider</name>
    <name type="synonym">Epeira ventricosa</name>
    <dbReference type="NCBI Taxonomy" id="182803"/>
    <lineage>
        <taxon>Eukaryota</taxon>
        <taxon>Metazoa</taxon>
        <taxon>Ecdysozoa</taxon>
        <taxon>Arthropoda</taxon>
        <taxon>Chelicerata</taxon>
        <taxon>Arachnida</taxon>
        <taxon>Araneae</taxon>
        <taxon>Araneomorphae</taxon>
        <taxon>Entelegynae</taxon>
        <taxon>Araneoidea</taxon>
        <taxon>Araneidae</taxon>
        <taxon>Araneus</taxon>
    </lineage>
</organism>
<gene>
    <name evidence="1" type="ORF">AVEN_189737_1</name>
</gene>
<name>A0A4Y2HV57_ARAVE</name>
<dbReference type="AlphaFoldDB" id="A0A4Y2HV57"/>
<reference evidence="1 2" key="1">
    <citation type="journal article" date="2019" name="Sci. Rep.">
        <title>Orb-weaving spider Araneus ventricosus genome elucidates the spidroin gene catalogue.</title>
        <authorList>
            <person name="Kono N."/>
            <person name="Nakamura H."/>
            <person name="Ohtoshi R."/>
            <person name="Moran D.A.P."/>
            <person name="Shinohara A."/>
            <person name="Yoshida Y."/>
            <person name="Fujiwara M."/>
            <person name="Mori M."/>
            <person name="Tomita M."/>
            <person name="Arakawa K."/>
        </authorList>
    </citation>
    <scope>NUCLEOTIDE SEQUENCE [LARGE SCALE GENOMIC DNA]</scope>
</reference>
<evidence type="ECO:0000313" key="1">
    <source>
        <dbReference type="EMBL" id="GBM68846.1"/>
    </source>
</evidence>
<proteinExistence type="predicted"/>
<evidence type="ECO:0000313" key="2">
    <source>
        <dbReference type="Proteomes" id="UP000499080"/>
    </source>
</evidence>
<dbReference type="OrthoDB" id="4327074at2759"/>
<dbReference type="Proteomes" id="UP000499080">
    <property type="component" value="Unassembled WGS sequence"/>
</dbReference>
<dbReference type="EMBL" id="BGPR01002165">
    <property type="protein sequence ID" value="GBM68846.1"/>
    <property type="molecule type" value="Genomic_DNA"/>
</dbReference>